<dbReference type="PANTHER" id="PTHR23502">
    <property type="entry name" value="MAJOR FACILITATOR SUPERFAMILY"/>
    <property type="match status" value="1"/>
</dbReference>
<accession>A0A074YA21</accession>
<evidence type="ECO:0000259" key="6">
    <source>
        <dbReference type="PROSITE" id="PS50850"/>
    </source>
</evidence>
<dbReference type="OMA" id="YDGAMNI"/>
<dbReference type="InterPro" id="IPR011701">
    <property type="entry name" value="MFS"/>
</dbReference>
<dbReference type="Proteomes" id="UP000030641">
    <property type="component" value="Unassembled WGS sequence"/>
</dbReference>
<evidence type="ECO:0000256" key="2">
    <source>
        <dbReference type="ARBA" id="ARBA00022692"/>
    </source>
</evidence>
<feature type="transmembrane region" description="Helical" evidence="5">
    <location>
        <begin position="94"/>
        <end position="113"/>
    </location>
</feature>
<feature type="domain" description="Major facilitator superfamily (MFS) profile" evidence="6">
    <location>
        <begin position="49"/>
        <end position="509"/>
    </location>
</feature>
<keyword evidence="4 5" id="KW-0472">Membrane</keyword>
<dbReference type="AlphaFoldDB" id="A0A074YA21"/>
<dbReference type="InterPro" id="IPR036259">
    <property type="entry name" value="MFS_trans_sf"/>
</dbReference>
<sequence>MNDYKKSSVEEIERLPSSSDNAIQLIVNNETVLLPTPSEDPRDPLNLPTWRKWAILIIVSAFSCSAVVLASGLGPIFPMIARDYPGQEQRANDLLTYPTLFMGIGNILSLPITNVIGRRSVFLASIVLLIAGGLWCSYSKSLESHIAGRNIMSLAAGQSEALAPLIVQEIHFLHERGRKLGWFIFIQNFTVGIFFFSETYMVTSWGWRWWYGFFIIFNAVVLIVAIPLVTETLYIRPDQAASGGLTTDIADDGLTRITTTRGNTLRPDIHGHRTWRNDLKLFTKGSSWSTIPSFYLDFVKGLCHPLLFWILMLNGAYLGLYIFQASTFATILLSPPYSMTFNNLGYVQGAQILMCILFLPVLGYGSDFVIKTMSRRNNGAYKPEYRLFLLIIPTVATVICAIIYGQAAQYPTQWTRLDIAIPYNVIFFGFLGANIVGITYGIDSFPIKAAPVLVVICAGRGIISFGLSYAVLPAITAKGYDGTMNILGGLAAGLSILAVPVYVFGPQMRALGTRYYGFGESKDSHNGETHAV</sequence>
<feature type="transmembrane region" description="Helical" evidence="5">
    <location>
        <begin position="419"/>
        <end position="440"/>
    </location>
</feature>
<feature type="transmembrane region" description="Helical" evidence="5">
    <location>
        <begin position="387"/>
        <end position="407"/>
    </location>
</feature>
<dbReference type="HOGENOM" id="CLU_008455_13_4_1"/>
<dbReference type="Gene3D" id="1.20.1250.20">
    <property type="entry name" value="MFS general substrate transporter like domains"/>
    <property type="match status" value="1"/>
</dbReference>
<gene>
    <name evidence="7" type="ORF">AUEXF2481DRAFT_100033</name>
</gene>
<dbReference type="InterPro" id="IPR020846">
    <property type="entry name" value="MFS_dom"/>
</dbReference>
<dbReference type="OrthoDB" id="268400at2759"/>
<dbReference type="RefSeq" id="XP_013341447.1">
    <property type="nucleotide sequence ID" value="XM_013485993.1"/>
</dbReference>
<evidence type="ECO:0000313" key="8">
    <source>
        <dbReference type="Proteomes" id="UP000030641"/>
    </source>
</evidence>
<evidence type="ECO:0000256" key="5">
    <source>
        <dbReference type="SAM" id="Phobius"/>
    </source>
</evidence>
<evidence type="ECO:0000313" key="7">
    <source>
        <dbReference type="EMBL" id="KEQ92839.1"/>
    </source>
</evidence>
<evidence type="ECO:0000256" key="1">
    <source>
        <dbReference type="ARBA" id="ARBA00004141"/>
    </source>
</evidence>
<dbReference type="Pfam" id="PF07690">
    <property type="entry name" value="MFS_1"/>
    <property type="match status" value="1"/>
</dbReference>
<feature type="transmembrane region" description="Helical" evidence="5">
    <location>
        <begin position="209"/>
        <end position="229"/>
    </location>
</feature>
<keyword evidence="2 5" id="KW-0812">Transmembrane</keyword>
<feature type="transmembrane region" description="Helical" evidence="5">
    <location>
        <begin position="180"/>
        <end position="197"/>
    </location>
</feature>
<dbReference type="EMBL" id="KL584768">
    <property type="protein sequence ID" value="KEQ92839.1"/>
    <property type="molecule type" value="Genomic_DNA"/>
</dbReference>
<dbReference type="GO" id="GO:0005886">
    <property type="term" value="C:plasma membrane"/>
    <property type="evidence" value="ECO:0007669"/>
    <property type="project" value="TreeGrafter"/>
</dbReference>
<dbReference type="PROSITE" id="PS50850">
    <property type="entry name" value="MFS"/>
    <property type="match status" value="1"/>
</dbReference>
<comment type="subcellular location">
    <subcellularLocation>
        <location evidence="1">Membrane</location>
        <topology evidence="1">Multi-pass membrane protein</topology>
    </subcellularLocation>
</comment>
<feature type="transmembrane region" description="Helical" evidence="5">
    <location>
        <begin position="119"/>
        <end position="138"/>
    </location>
</feature>
<evidence type="ECO:0000256" key="4">
    <source>
        <dbReference type="ARBA" id="ARBA00023136"/>
    </source>
</evidence>
<feature type="transmembrane region" description="Helical" evidence="5">
    <location>
        <begin position="345"/>
        <end position="366"/>
    </location>
</feature>
<dbReference type="InParanoid" id="A0A074YA21"/>
<feature type="transmembrane region" description="Helical" evidence="5">
    <location>
        <begin position="484"/>
        <end position="504"/>
    </location>
</feature>
<feature type="transmembrane region" description="Helical" evidence="5">
    <location>
        <begin position="306"/>
        <end position="333"/>
    </location>
</feature>
<dbReference type="STRING" id="1043005.A0A074YA21"/>
<organism evidence="7 8">
    <name type="scientific">Aureobasidium subglaciale (strain EXF-2481)</name>
    <name type="common">Aureobasidium pullulans var. subglaciale</name>
    <dbReference type="NCBI Taxonomy" id="1043005"/>
    <lineage>
        <taxon>Eukaryota</taxon>
        <taxon>Fungi</taxon>
        <taxon>Dikarya</taxon>
        <taxon>Ascomycota</taxon>
        <taxon>Pezizomycotina</taxon>
        <taxon>Dothideomycetes</taxon>
        <taxon>Dothideomycetidae</taxon>
        <taxon>Dothideales</taxon>
        <taxon>Saccotheciaceae</taxon>
        <taxon>Aureobasidium</taxon>
    </lineage>
</organism>
<dbReference type="SUPFAM" id="SSF103473">
    <property type="entry name" value="MFS general substrate transporter"/>
    <property type="match status" value="1"/>
</dbReference>
<dbReference type="GO" id="GO:0022857">
    <property type="term" value="F:transmembrane transporter activity"/>
    <property type="evidence" value="ECO:0007669"/>
    <property type="project" value="InterPro"/>
</dbReference>
<dbReference type="PANTHER" id="PTHR23502:SF164">
    <property type="entry name" value="MAJOR FACILITATOR SUPERFAMILY (MFS) PROFILE DOMAIN-CONTAINING PROTEIN"/>
    <property type="match status" value="1"/>
</dbReference>
<protein>
    <recommendedName>
        <fullName evidence="6">Major facilitator superfamily (MFS) profile domain-containing protein</fullName>
    </recommendedName>
</protein>
<keyword evidence="3 5" id="KW-1133">Transmembrane helix</keyword>
<reference evidence="7 8" key="1">
    <citation type="journal article" date="2014" name="BMC Genomics">
        <title>Genome sequencing of four Aureobasidium pullulans varieties: biotechnological potential, stress tolerance, and description of new species.</title>
        <authorList>
            <person name="Gostin Ar C."/>
            <person name="Ohm R.A."/>
            <person name="Kogej T."/>
            <person name="Sonjak S."/>
            <person name="Turk M."/>
            <person name="Zajc J."/>
            <person name="Zalar P."/>
            <person name="Grube M."/>
            <person name="Sun H."/>
            <person name="Han J."/>
            <person name="Sharma A."/>
            <person name="Chiniquy J."/>
            <person name="Ngan C.Y."/>
            <person name="Lipzen A."/>
            <person name="Barry K."/>
            <person name="Grigoriev I.V."/>
            <person name="Gunde-Cimerman N."/>
        </authorList>
    </citation>
    <scope>NUCLEOTIDE SEQUENCE [LARGE SCALE GENOMIC DNA]</scope>
    <source>
        <strain evidence="7 8">EXF-2481</strain>
    </source>
</reference>
<name>A0A074YA21_AURSE</name>
<feature type="transmembrane region" description="Helical" evidence="5">
    <location>
        <begin position="452"/>
        <end position="472"/>
    </location>
</feature>
<evidence type="ECO:0000256" key="3">
    <source>
        <dbReference type="ARBA" id="ARBA00022989"/>
    </source>
</evidence>
<feature type="transmembrane region" description="Helical" evidence="5">
    <location>
        <begin position="53"/>
        <end position="73"/>
    </location>
</feature>
<dbReference type="GeneID" id="25361696"/>
<keyword evidence="8" id="KW-1185">Reference proteome</keyword>
<proteinExistence type="predicted"/>